<evidence type="ECO:0000256" key="9">
    <source>
        <dbReference type="PROSITE-ProRule" id="PRU10125"/>
    </source>
</evidence>
<name>A0A9D1VIJ5_9LACO</name>
<comment type="subcellular location">
    <subcellularLocation>
        <location evidence="8">Cytoplasm</location>
    </subcellularLocation>
</comment>
<evidence type="ECO:0000256" key="3">
    <source>
        <dbReference type="ARBA" id="ARBA00013080"/>
    </source>
</evidence>
<dbReference type="EMBL" id="DXFH01000027">
    <property type="protein sequence ID" value="HIX36040.1"/>
    <property type="molecule type" value="Genomic_DNA"/>
</dbReference>
<dbReference type="InterPro" id="IPR018510">
    <property type="entry name" value="DAP_epimerase_AS"/>
</dbReference>
<keyword evidence="4 8" id="KW-0028">Amino-acid biosynthesis</keyword>
<proteinExistence type="inferred from homology"/>
<keyword evidence="5 8" id="KW-0457">Lysine biosynthesis</keyword>
<dbReference type="NCBIfam" id="TIGR00652">
    <property type="entry name" value="DapF"/>
    <property type="match status" value="1"/>
</dbReference>
<dbReference type="GO" id="GO:0005829">
    <property type="term" value="C:cytosol"/>
    <property type="evidence" value="ECO:0007669"/>
    <property type="project" value="TreeGrafter"/>
</dbReference>
<dbReference type="Pfam" id="PF01678">
    <property type="entry name" value="DAP_epimerase"/>
    <property type="match status" value="2"/>
</dbReference>
<evidence type="ECO:0000256" key="5">
    <source>
        <dbReference type="ARBA" id="ARBA00023154"/>
    </source>
</evidence>
<evidence type="ECO:0000313" key="10">
    <source>
        <dbReference type="EMBL" id="HIX36040.1"/>
    </source>
</evidence>
<feature type="binding site" evidence="8">
    <location>
        <position position="12"/>
    </location>
    <ligand>
        <name>substrate</name>
    </ligand>
</feature>
<dbReference type="PANTHER" id="PTHR31689">
    <property type="entry name" value="DIAMINOPIMELATE EPIMERASE, CHLOROPLASTIC"/>
    <property type="match status" value="1"/>
</dbReference>
<keyword evidence="8" id="KW-0963">Cytoplasm</keyword>
<sequence>MTQLLKVHGSQNHFFILDQTLLNEPLKDKELSMLAQQLCASDTGILNGADGILVVDRPDHPGPAARMQVINADGSEASMCGNGIRTVARYVASKTGKNQFAIQTMCADLRVSKQDDLAPNVPAFAAEISPVTFNAKSLPFRHLGKKRIVNDYVPELQPGLRFTSIAVPNPHLISFVDKETIKGNVLGQLGSYLNGHNPYFTDGVNVSFAAILGQNKLFVSTFERGVGFTNACGTGMSATSLAFCLTHPDQGQLDHKIDVYNPGGKVQVIVHFDRPNYWMELIGNATVTDKIEVAEKNLHQANVTNDQVQIEHTDEQEAYHNYIQSISHPIDVNVKD</sequence>
<dbReference type="GO" id="GO:0008837">
    <property type="term" value="F:diaminopimelate epimerase activity"/>
    <property type="evidence" value="ECO:0007669"/>
    <property type="project" value="UniProtKB-UniRule"/>
</dbReference>
<dbReference type="SUPFAM" id="SSF54506">
    <property type="entry name" value="Diaminopimelate epimerase-like"/>
    <property type="match status" value="2"/>
</dbReference>
<comment type="caution">
    <text evidence="10">The sequence shown here is derived from an EMBL/GenBank/DDBJ whole genome shotgun (WGS) entry which is preliminary data.</text>
</comment>
<dbReference type="Gene3D" id="3.10.310.10">
    <property type="entry name" value="Diaminopimelate Epimerase, Chain A, domain 1"/>
    <property type="match status" value="2"/>
</dbReference>
<comment type="catalytic activity">
    <reaction evidence="7 8">
        <text>(2S,6S)-2,6-diaminopimelate = meso-2,6-diaminopimelate</text>
        <dbReference type="Rhea" id="RHEA:15393"/>
        <dbReference type="ChEBI" id="CHEBI:57609"/>
        <dbReference type="ChEBI" id="CHEBI:57791"/>
        <dbReference type="EC" id="5.1.1.7"/>
    </reaction>
</comment>
<dbReference type="AlphaFoldDB" id="A0A9D1VIJ5"/>
<comment type="pathway">
    <text evidence="1 8">Amino-acid biosynthesis; L-lysine biosynthesis via DAP pathway; DL-2,6-diaminopimelate from LL-2,6-diaminopimelate: step 1/1.</text>
</comment>
<dbReference type="InterPro" id="IPR001653">
    <property type="entry name" value="DAP_epimerase_DapF"/>
</dbReference>
<comment type="similarity">
    <text evidence="2 8">Belongs to the diaminopimelate epimerase family.</text>
</comment>
<dbReference type="Proteomes" id="UP000824231">
    <property type="component" value="Unassembled WGS sequence"/>
</dbReference>
<feature type="binding site" evidence="8">
    <location>
        <position position="169"/>
    </location>
    <ligand>
        <name>substrate</name>
    </ligand>
</feature>
<comment type="caution">
    <text evidence="8">Lacks conserved residue(s) required for the propagation of feature annotation.</text>
</comment>
<comment type="subunit">
    <text evidence="8">Homodimer.</text>
</comment>
<feature type="site" description="Could be important to modulate the pK values of the two catalytic cysteine residues" evidence="8">
    <location>
        <position position="223"/>
    </location>
</feature>
<dbReference type="PROSITE" id="PS01326">
    <property type="entry name" value="DAP_EPIMERASE"/>
    <property type="match status" value="1"/>
</dbReference>
<feature type="binding site" evidence="8">
    <location>
        <begin position="223"/>
        <end position="224"/>
    </location>
    <ligand>
        <name>substrate</name>
    </ligand>
</feature>
<evidence type="ECO:0000256" key="6">
    <source>
        <dbReference type="ARBA" id="ARBA00023235"/>
    </source>
</evidence>
<dbReference type="EC" id="5.1.1.7" evidence="3 8"/>
<evidence type="ECO:0000256" key="1">
    <source>
        <dbReference type="ARBA" id="ARBA00005196"/>
    </source>
</evidence>
<keyword evidence="6 8" id="KW-0413">Isomerase</keyword>
<evidence type="ECO:0000313" key="11">
    <source>
        <dbReference type="Proteomes" id="UP000824231"/>
    </source>
</evidence>
<feature type="active site" evidence="9">
    <location>
        <position position="80"/>
    </location>
</feature>
<gene>
    <name evidence="8 10" type="primary">dapF</name>
    <name evidence="10" type="ORF">H9856_06615</name>
</gene>
<evidence type="ECO:0000256" key="2">
    <source>
        <dbReference type="ARBA" id="ARBA00010219"/>
    </source>
</evidence>
<accession>A0A9D1VIJ5</accession>
<evidence type="ECO:0000256" key="7">
    <source>
        <dbReference type="ARBA" id="ARBA00051712"/>
    </source>
</evidence>
<reference evidence="10" key="2">
    <citation type="submission" date="2021-04" db="EMBL/GenBank/DDBJ databases">
        <authorList>
            <person name="Gilroy R."/>
        </authorList>
    </citation>
    <scope>NUCLEOTIDE SEQUENCE</scope>
    <source>
        <strain evidence="10">ChiSxjej3B15-572</strain>
    </source>
</reference>
<feature type="binding site" evidence="8">
    <location>
        <begin position="233"/>
        <end position="234"/>
    </location>
    <ligand>
        <name>substrate</name>
    </ligand>
</feature>
<feature type="binding site" evidence="8">
    <location>
        <position position="71"/>
    </location>
    <ligand>
        <name>substrate</name>
    </ligand>
</feature>
<reference evidence="10" key="1">
    <citation type="journal article" date="2021" name="PeerJ">
        <title>Extensive microbial diversity within the chicken gut microbiome revealed by metagenomics and culture.</title>
        <authorList>
            <person name="Gilroy R."/>
            <person name="Ravi A."/>
            <person name="Getino M."/>
            <person name="Pursley I."/>
            <person name="Horton D.L."/>
            <person name="Alikhan N.F."/>
            <person name="Baker D."/>
            <person name="Gharbi K."/>
            <person name="Hall N."/>
            <person name="Watson M."/>
            <person name="Adriaenssens E.M."/>
            <person name="Foster-Nyarko E."/>
            <person name="Jarju S."/>
            <person name="Secka A."/>
            <person name="Antonio M."/>
            <person name="Oren A."/>
            <person name="Chaudhuri R.R."/>
            <person name="La Ragione R."/>
            <person name="Hildebrand F."/>
            <person name="Pallen M.J."/>
        </authorList>
    </citation>
    <scope>NUCLEOTIDE SEQUENCE</scope>
    <source>
        <strain evidence="10">ChiSxjej3B15-572</strain>
    </source>
</reference>
<dbReference type="GO" id="GO:0009089">
    <property type="term" value="P:lysine biosynthetic process via diaminopimelate"/>
    <property type="evidence" value="ECO:0007669"/>
    <property type="project" value="UniProtKB-UniRule"/>
</dbReference>
<feature type="binding site" evidence="8">
    <location>
        <begin position="81"/>
        <end position="82"/>
    </location>
    <ligand>
        <name>substrate</name>
    </ligand>
</feature>
<feature type="binding site" evidence="8">
    <location>
        <position position="205"/>
    </location>
    <ligand>
        <name>substrate</name>
    </ligand>
</feature>
<feature type="active site" description="Proton acceptor" evidence="8">
    <location>
        <position position="232"/>
    </location>
</feature>
<evidence type="ECO:0000256" key="8">
    <source>
        <dbReference type="HAMAP-Rule" id="MF_00197"/>
    </source>
</evidence>
<feature type="site" description="Could be important to modulate the pK values of the two catalytic cysteine residues" evidence="8">
    <location>
        <position position="171"/>
    </location>
</feature>
<evidence type="ECO:0000256" key="4">
    <source>
        <dbReference type="ARBA" id="ARBA00022605"/>
    </source>
</evidence>
<feature type="active site" description="Proton donor" evidence="8">
    <location>
        <position position="80"/>
    </location>
</feature>
<dbReference type="HAMAP" id="MF_00197">
    <property type="entry name" value="DAP_epimerase"/>
    <property type="match status" value="1"/>
</dbReference>
<dbReference type="PANTHER" id="PTHR31689:SF0">
    <property type="entry name" value="DIAMINOPIMELATE EPIMERASE"/>
    <property type="match status" value="1"/>
</dbReference>
<comment type="function">
    <text evidence="8">Catalyzes the stereoinversion of LL-2,6-diaminopimelate (L,L-DAP) to meso-diaminopimelate (meso-DAP), a precursor of L-lysine and an essential component of the bacterial peptidoglycan.</text>
</comment>
<protein>
    <recommendedName>
        <fullName evidence="3 8">Diaminopimelate epimerase</fullName>
        <shortName evidence="8">DAP epimerase</shortName>
        <ecNumber evidence="3 8">5.1.1.7</ecNumber>
    </recommendedName>
    <alternativeName>
        <fullName evidence="8">PLP-independent amino acid racemase</fullName>
    </alternativeName>
</protein>
<organism evidence="10 11">
    <name type="scientific">Candidatus Limosilactobacillus merdigallinarum</name>
    <dbReference type="NCBI Taxonomy" id="2838652"/>
    <lineage>
        <taxon>Bacteria</taxon>
        <taxon>Bacillati</taxon>
        <taxon>Bacillota</taxon>
        <taxon>Bacilli</taxon>
        <taxon>Lactobacillales</taxon>
        <taxon>Lactobacillaceae</taxon>
        <taxon>Limosilactobacillus</taxon>
    </lineage>
</organism>